<name>A0A2N9FEQ1_FAGSY</name>
<accession>A0A2N9FEQ1</accession>
<organism evidence="1">
    <name type="scientific">Fagus sylvatica</name>
    <name type="common">Beechnut</name>
    <dbReference type="NCBI Taxonomy" id="28930"/>
    <lineage>
        <taxon>Eukaryota</taxon>
        <taxon>Viridiplantae</taxon>
        <taxon>Streptophyta</taxon>
        <taxon>Embryophyta</taxon>
        <taxon>Tracheophyta</taxon>
        <taxon>Spermatophyta</taxon>
        <taxon>Magnoliopsida</taxon>
        <taxon>eudicotyledons</taxon>
        <taxon>Gunneridae</taxon>
        <taxon>Pentapetalae</taxon>
        <taxon>rosids</taxon>
        <taxon>fabids</taxon>
        <taxon>Fagales</taxon>
        <taxon>Fagaceae</taxon>
        <taxon>Fagus</taxon>
    </lineage>
</organism>
<dbReference type="EMBL" id="OIVN01000791">
    <property type="protein sequence ID" value="SPC85628.1"/>
    <property type="molecule type" value="Genomic_DNA"/>
</dbReference>
<gene>
    <name evidence="1" type="ORF">FSB_LOCUS13510</name>
</gene>
<proteinExistence type="predicted"/>
<protein>
    <submittedName>
        <fullName evidence="1">Uncharacterized protein</fullName>
    </submittedName>
</protein>
<reference evidence="1" key="1">
    <citation type="submission" date="2018-02" db="EMBL/GenBank/DDBJ databases">
        <authorList>
            <person name="Cohen D.B."/>
            <person name="Kent A.D."/>
        </authorList>
    </citation>
    <scope>NUCLEOTIDE SEQUENCE</scope>
</reference>
<dbReference type="AlphaFoldDB" id="A0A2N9FEQ1"/>
<sequence length="191" mass="21225">MCGAWSPYAARVTAMWQSYPPRGTSGKSYSIRVSVQFSNQVFKAALEAFWYSKWVMRGTIPAKREMLPENRELHLVAGVVVFLKIKLQQVGKNLSARATSLGENCGIFSIVSFLPSIFARTADVAPDVGFRHSWCHWKACDTFFLKVMDLREGELGFARCGVFCHVGGSFSDRESGLTGEALDDPRVARCS</sequence>
<evidence type="ECO:0000313" key="1">
    <source>
        <dbReference type="EMBL" id="SPC85628.1"/>
    </source>
</evidence>